<dbReference type="KEGG" id="chyd:H4K34_05165"/>
<name>A0A7H0VHN4_9FLAO</name>
<dbReference type="AlphaFoldDB" id="A0A7H0VHN4"/>
<gene>
    <name evidence="2" type="ORF">H4K34_05165</name>
</gene>
<keyword evidence="3" id="KW-1185">Reference proteome</keyword>
<keyword evidence="1" id="KW-1133">Transmembrane helix</keyword>
<reference evidence="2 3" key="1">
    <citation type="submission" date="2020-08" db="EMBL/GenBank/DDBJ databases">
        <title>Croceimicrobium hydrocarbonivorans gen. nov., sp. nov., a novel marine bacterium isolated from a bacterial consortium that degrades polyethylene terephthalate.</title>
        <authorList>
            <person name="Liu R."/>
        </authorList>
    </citation>
    <scope>NUCLEOTIDE SEQUENCE [LARGE SCALE GENOMIC DNA]</scope>
    <source>
        <strain evidence="2 3">A20-9</strain>
    </source>
</reference>
<proteinExistence type="predicted"/>
<evidence type="ECO:0000313" key="2">
    <source>
        <dbReference type="EMBL" id="QNR25232.1"/>
    </source>
</evidence>
<evidence type="ECO:0000313" key="3">
    <source>
        <dbReference type="Proteomes" id="UP000516305"/>
    </source>
</evidence>
<dbReference type="RefSeq" id="WP_210759758.1">
    <property type="nucleotide sequence ID" value="NZ_CP060139.1"/>
</dbReference>
<keyword evidence="1" id="KW-0472">Membrane</keyword>
<keyword evidence="1" id="KW-0812">Transmembrane</keyword>
<sequence length="200" mass="22801">MKIEDTWKSLQGEEARLTGEEIRAGLTLRGADAVRKLNKRLAWKIGFTLLFTPLYIIALWLVDSWLTQLLFGIIIVAHLIGLLFFIQRYRKARSFHMAGADAKSTLIAYLHNVKATLRQEEIGGLILYPIAAASGFFLSLLQKMTLEEALADTKILTTLIIVMILITPLSHWLARWMNRKTFGKYIEQLEARLAQLEDES</sequence>
<accession>A0A7H0VHN4</accession>
<feature type="transmembrane region" description="Helical" evidence="1">
    <location>
        <begin position="41"/>
        <end position="62"/>
    </location>
</feature>
<protein>
    <submittedName>
        <fullName evidence="2">Uncharacterized protein</fullName>
    </submittedName>
</protein>
<feature type="transmembrane region" description="Helical" evidence="1">
    <location>
        <begin position="153"/>
        <end position="174"/>
    </location>
</feature>
<organism evidence="2 3">
    <name type="scientific">Croceimicrobium hydrocarbonivorans</name>
    <dbReference type="NCBI Taxonomy" id="2761580"/>
    <lineage>
        <taxon>Bacteria</taxon>
        <taxon>Pseudomonadati</taxon>
        <taxon>Bacteroidota</taxon>
        <taxon>Flavobacteriia</taxon>
        <taxon>Flavobacteriales</taxon>
        <taxon>Owenweeksiaceae</taxon>
        <taxon>Croceimicrobium</taxon>
    </lineage>
</organism>
<feature type="transmembrane region" description="Helical" evidence="1">
    <location>
        <begin position="68"/>
        <end position="86"/>
    </location>
</feature>
<dbReference type="EMBL" id="CP060139">
    <property type="protein sequence ID" value="QNR25232.1"/>
    <property type="molecule type" value="Genomic_DNA"/>
</dbReference>
<feature type="transmembrane region" description="Helical" evidence="1">
    <location>
        <begin position="122"/>
        <end position="141"/>
    </location>
</feature>
<dbReference type="Proteomes" id="UP000516305">
    <property type="component" value="Chromosome"/>
</dbReference>
<evidence type="ECO:0000256" key="1">
    <source>
        <dbReference type="SAM" id="Phobius"/>
    </source>
</evidence>